<evidence type="ECO:0008006" key="3">
    <source>
        <dbReference type="Google" id="ProtNLM"/>
    </source>
</evidence>
<dbReference type="Proteomes" id="UP000253034">
    <property type="component" value="Unassembled WGS sequence"/>
</dbReference>
<protein>
    <recommendedName>
        <fullName evidence="3">Prenyltransferase/squalene oxidase-like repeat protein</fullName>
    </recommendedName>
</protein>
<dbReference type="EMBL" id="QPJT01000011">
    <property type="protein sequence ID" value="RCX16346.1"/>
    <property type="molecule type" value="Genomic_DNA"/>
</dbReference>
<evidence type="ECO:0000313" key="2">
    <source>
        <dbReference type="Proteomes" id="UP000253034"/>
    </source>
</evidence>
<organism evidence="1 2">
    <name type="scientific">Anaerobacterium chartisolvens</name>
    <dbReference type="NCBI Taxonomy" id="1297424"/>
    <lineage>
        <taxon>Bacteria</taxon>
        <taxon>Bacillati</taxon>
        <taxon>Bacillota</taxon>
        <taxon>Clostridia</taxon>
        <taxon>Eubacteriales</taxon>
        <taxon>Oscillospiraceae</taxon>
        <taxon>Anaerobacterium</taxon>
    </lineage>
</organism>
<keyword evidence="2" id="KW-1185">Reference proteome</keyword>
<dbReference type="RefSeq" id="WP_114297900.1">
    <property type="nucleotide sequence ID" value="NZ_QPJT01000011.1"/>
</dbReference>
<accession>A0A369B721</accession>
<name>A0A369B721_9FIRM</name>
<dbReference type="Gene3D" id="1.50.10.20">
    <property type="match status" value="1"/>
</dbReference>
<gene>
    <name evidence="1" type="ORF">DFR58_11191</name>
</gene>
<proteinExistence type="predicted"/>
<dbReference type="InterPro" id="IPR008930">
    <property type="entry name" value="Terpenoid_cyclase/PrenylTrfase"/>
</dbReference>
<dbReference type="OrthoDB" id="9790865at2"/>
<sequence>MGVDKQYLSDVEAILSHRYDNGGDLWTTPDKRLLKGAPFSTLESILLLLELGMESTCPLLQEAAELIFSTWREDGRFKLSPQGAIYPCHTVHAAEVLCRMGYASDVRLQKTFDHLLGIQHTDGGWRCNKFSFGRGPETELSNPLPTLNALNAFRFSNYFNSEPSLDRAVDFLLEHWTIKKPLGPCHYGIGTLFMQVEYPFRNYNLFVYVYVLSFYNRAKEDERFLEALEALESKMADGQVVVERVVPKLAKLSFCKKGKPSALATMRYHEIIKNLGRSR</sequence>
<dbReference type="SUPFAM" id="SSF48239">
    <property type="entry name" value="Terpenoid cyclases/Protein prenyltransferases"/>
    <property type="match status" value="1"/>
</dbReference>
<evidence type="ECO:0000313" key="1">
    <source>
        <dbReference type="EMBL" id="RCX16346.1"/>
    </source>
</evidence>
<reference evidence="1 2" key="1">
    <citation type="submission" date="2018-07" db="EMBL/GenBank/DDBJ databases">
        <title>Genomic Encyclopedia of Type Strains, Phase IV (KMG-IV): sequencing the most valuable type-strain genomes for metagenomic binning, comparative biology and taxonomic classification.</title>
        <authorList>
            <person name="Goeker M."/>
        </authorList>
    </citation>
    <scope>NUCLEOTIDE SEQUENCE [LARGE SCALE GENOMIC DNA]</scope>
    <source>
        <strain evidence="1 2">DSM 27016</strain>
    </source>
</reference>
<comment type="caution">
    <text evidence="1">The sequence shown here is derived from an EMBL/GenBank/DDBJ whole genome shotgun (WGS) entry which is preliminary data.</text>
</comment>
<dbReference type="AlphaFoldDB" id="A0A369B721"/>